<keyword evidence="4" id="KW-0249">Electron transport</keyword>
<dbReference type="GO" id="GO:0009055">
    <property type="term" value="F:electron transfer activity"/>
    <property type="evidence" value="ECO:0007669"/>
    <property type="project" value="InterPro"/>
</dbReference>
<evidence type="ECO:0000256" key="1">
    <source>
        <dbReference type="ARBA" id="ARBA00022448"/>
    </source>
</evidence>
<protein>
    <submittedName>
        <fullName evidence="8">Cytochrome c2</fullName>
    </submittedName>
</protein>
<evidence type="ECO:0000256" key="4">
    <source>
        <dbReference type="ARBA" id="ARBA00022982"/>
    </source>
</evidence>
<dbReference type="GO" id="GO:0020037">
    <property type="term" value="F:heme binding"/>
    <property type="evidence" value="ECO:0007669"/>
    <property type="project" value="InterPro"/>
</dbReference>
<accession>A0A2T5BQT2</accession>
<reference evidence="8 9" key="1">
    <citation type="submission" date="2018-04" db="EMBL/GenBank/DDBJ databases">
        <title>Genomic Encyclopedia of Archaeal and Bacterial Type Strains, Phase II (KMG-II): from individual species to whole genera.</title>
        <authorList>
            <person name="Goeker M."/>
        </authorList>
    </citation>
    <scope>NUCLEOTIDE SEQUENCE [LARGE SCALE GENOMIC DNA]</scope>
    <source>
        <strain evidence="8 9">DSM 18064</strain>
    </source>
</reference>
<evidence type="ECO:0000256" key="5">
    <source>
        <dbReference type="ARBA" id="ARBA00023004"/>
    </source>
</evidence>
<organism evidence="8 9">
    <name type="scientific">Rhodovulum imhoffii</name>
    <dbReference type="NCBI Taxonomy" id="365340"/>
    <lineage>
        <taxon>Bacteria</taxon>
        <taxon>Pseudomonadati</taxon>
        <taxon>Pseudomonadota</taxon>
        <taxon>Alphaproteobacteria</taxon>
        <taxon>Rhodobacterales</taxon>
        <taxon>Paracoccaceae</taxon>
        <taxon>Rhodovulum</taxon>
    </lineage>
</organism>
<dbReference type="Gene3D" id="1.10.760.10">
    <property type="entry name" value="Cytochrome c-like domain"/>
    <property type="match status" value="1"/>
</dbReference>
<dbReference type="PRINTS" id="PR00604">
    <property type="entry name" value="CYTCHRMECIAB"/>
</dbReference>
<dbReference type="InterPro" id="IPR002327">
    <property type="entry name" value="Cyt_c_1A/1B"/>
</dbReference>
<dbReference type="SUPFAM" id="SSF48695">
    <property type="entry name" value="Multiheme cytochromes"/>
    <property type="match status" value="1"/>
</dbReference>
<keyword evidence="1" id="KW-0813">Transport</keyword>
<dbReference type="AlphaFoldDB" id="A0A2T5BQT2"/>
<evidence type="ECO:0000259" key="7">
    <source>
        <dbReference type="PROSITE" id="PS51007"/>
    </source>
</evidence>
<dbReference type="InterPro" id="IPR009056">
    <property type="entry name" value="Cyt_c-like_dom"/>
</dbReference>
<evidence type="ECO:0000256" key="6">
    <source>
        <dbReference type="PROSITE-ProRule" id="PRU00433"/>
    </source>
</evidence>
<dbReference type="RefSeq" id="WP_107892997.1">
    <property type="nucleotide sequence ID" value="NZ_NHSI01000056.1"/>
</dbReference>
<keyword evidence="2 6" id="KW-0349">Heme</keyword>
<dbReference type="OrthoDB" id="9805828at2"/>
<evidence type="ECO:0000256" key="2">
    <source>
        <dbReference type="ARBA" id="ARBA00022617"/>
    </source>
</evidence>
<dbReference type="GO" id="GO:0046872">
    <property type="term" value="F:metal ion binding"/>
    <property type="evidence" value="ECO:0007669"/>
    <property type="project" value="UniProtKB-KW"/>
</dbReference>
<evidence type="ECO:0000256" key="3">
    <source>
        <dbReference type="ARBA" id="ARBA00022723"/>
    </source>
</evidence>
<keyword evidence="5 6" id="KW-0408">Iron</keyword>
<dbReference type="InterPro" id="IPR036909">
    <property type="entry name" value="Cyt_c-like_dom_sf"/>
</dbReference>
<keyword evidence="3 6" id="KW-0479">Metal-binding</keyword>
<dbReference type="Pfam" id="PF00034">
    <property type="entry name" value="Cytochrom_C"/>
    <property type="match status" value="1"/>
</dbReference>
<dbReference type="EMBL" id="QAAA01000013">
    <property type="protein sequence ID" value="PTN01437.1"/>
    <property type="molecule type" value="Genomic_DNA"/>
</dbReference>
<gene>
    <name evidence="8" type="ORF">C8N32_11346</name>
</gene>
<keyword evidence="9" id="KW-1185">Reference proteome</keyword>
<comment type="caution">
    <text evidence="8">The sequence shown here is derived from an EMBL/GenBank/DDBJ whole genome shotgun (WGS) entry which is preliminary data.</text>
</comment>
<dbReference type="PANTHER" id="PTHR11961">
    <property type="entry name" value="CYTOCHROME C"/>
    <property type="match status" value="1"/>
</dbReference>
<evidence type="ECO:0000313" key="8">
    <source>
        <dbReference type="EMBL" id="PTN01437.1"/>
    </source>
</evidence>
<dbReference type="PROSITE" id="PS51007">
    <property type="entry name" value="CYTC"/>
    <property type="match status" value="1"/>
</dbReference>
<evidence type="ECO:0000313" key="9">
    <source>
        <dbReference type="Proteomes" id="UP000243859"/>
    </source>
</evidence>
<name>A0A2T5BQT2_9RHOB</name>
<sequence>MKLLGNVLGLVTFVFYAATGVLAVVAASQLVPHAGQRIQQIYRIWATPVGTSEIVMPGPAWIASREAGAKTPSDDAAPVAISADAGEAVFRKCSACHTADQGGAHRTGPNLWNVVDRPVASVDGFEFSEPMAGLAGEAWSPALLDEFLANPRGLVPGTKMTYAGLSGAADRANLIAWLAQQSDTPRSPDDLGLAVAGAADAGAEAAPEAAPEIAPVPYPEGVTYRNPPGADAGERARIEEAVAALKSEAETLDYERARFHPIHFPPRIETASNAECLVCHKEVLENKVRESSPAGVEAQESLAWYQTLDTYTGPQATFHWRHLESDFAKEVMNLECTFCHRGNDPREETPDMVPTRAAFSAAPQPEFTLRKMVNPTDTCLRCHGAYPSPEEIMGLAGPWHEVREDFEFPETPNGCMTCHAELYRTNRHMVTYLNAETIEELAREGSSDTCYGCHGGRQWYSIAYPYPRSPWPMMPEGVPGWAEGRPTAPDARYALPEN</sequence>
<proteinExistence type="predicted"/>
<feature type="domain" description="Cytochrome c" evidence="7">
    <location>
        <begin position="81"/>
        <end position="182"/>
    </location>
</feature>
<dbReference type="Proteomes" id="UP000243859">
    <property type="component" value="Unassembled WGS sequence"/>
</dbReference>
<dbReference type="SUPFAM" id="SSF46626">
    <property type="entry name" value="Cytochrome c"/>
    <property type="match status" value="1"/>
</dbReference>
<dbReference type="Gene3D" id="3.90.10.10">
    <property type="entry name" value="Cytochrome C3"/>
    <property type="match status" value="1"/>
</dbReference>
<dbReference type="InterPro" id="IPR036280">
    <property type="entry name" value="Multihaem_cyt_sf"/>
</dbReference>